<accession>A0A381TMJ7</accession>
<evidence type="ECO:0000256" key="2">
    <source>
        <dbReference type="ARBA" id="ARBA00022630"/>
    </source>
</evidence>
<evidence type="ECO:0000313" key="5">
    <source>
        <dbReference type="EMBL" id="SVA17079.1"/>
    </source>
</evidence>
<feature type="domain" description="FAD-binding PCMH-type" evidence="4">
    <location>
        <begin position="38"/>
        <end position="224"/>
    </location>
</feature>
<dbReference type="GO" id="GO:0008720">
    <property type="term" value="F:D-lactate dehydrogenase (NAD+) activity"/>
    <property type="evidence" value="ECO:0007669"/>
    <property type="project" value="TreeGrafter"/>
</dbReference>
<sequence>MQNLEHNLKEIIEIVGTDNLITDTESLSFYSTDIFETAREQAAAIVRPTNADELIQVTQTCIKNEVPVIVRGGGASYTGGYLPVLKNTLIIDTKNLKAIEINEEDMYVTVEPGVTWLELYETLKPLGLRTPFWGPFSGKVATVGGSMSFHALSHGTNNAVSADSLSSLQVVLGNGDIIETGSQGKDSQTSRFFRYYGPDIGGFFLGDSGALGVKTRISLKLKKFPEGFAACSFGFPDFEHLFKAMRDIAKLGVVSDNHGLDPRKQKTAIMEMENTNPLAAAKSVYLSSRNPIDGLTQLVKMGVAGRGFLKKAAFSGHFTTEGINAKEAKIKLAEVRKIAQQFGKEVANSIPLYLHASPFMELTPILGPNGELWKPTHSVLPFSRVLKHDQDFESLMEEYRSKMEEHGVSMNRMFSFIESNAFLYEPTFLWKDKQSIYHKKMYPLDLNDVPVYDANPIGLELVHEIKDRIEQMSVANGAIHFQIGKDYPYLKNRTKATRQLLISLKQQFDPNNLINPGSLGFNKS</sequence>
<dbReference type="Gene3D" id="3.30.43.10">
    <property type="entry name" value="Uridine Diphospho-n-acetylenolpyruvylglucosamine Reductase, domain 2"/>
    <property type="match status" value="1"/>
</dbReference>
<dbReference type="InterPro" id="IPR016164">
    <property type="entry name" value="FAD-linked_Oxase-like_C"/>
</dbReference>
<dbReference type="GO" id="GO:0004458">
    <property type="term" value="F:D-lactate dehydrogenase (cytochrome) activity"/>
    <property type="evidence" value="ECO:0007669"/>
    <property type="project" value="TreeGrafter"/>
</dbReference>
<keyword evidence="3" id="KW-0274">FAD</keyword>
<dbReference type="InterPro" id="IPR016166">
    <property type="entry name" value="FAD-bd_PCMH"/>
</dbReference>
<evidence type="ECO:0000256" key="1">
    <source>
        <dbReference type="ARBA" id="ARBA00008000"/>
    </source>
</evidence>
<keyword evidence="2" id="KW-0285">Flavoprotein</keyword>
<dbReference type="PANTHER" id="PTHR11748">
    <property type="entry name" value="D-LACTATE DEHYDROGENASE"/>
    <property type="match status" value="1"/>
</dbReference>
<evidence type="ECO:0000256" key="3">
    <source>
        <dbReference type="ARBA" id="ARBA00022827"/>
    </source>
</evidence>
<gene>
    <name evidence="5" type="ORF">METZ01_LOCUS69933</name>
</gene>
<evidence type="ECO:0000259" key="4">
    <source>
        <dbReference type="PROSITE" id="PS51387"/>
    </source>
</evidence>
<organism evidence="5">
    <name type="scientific">marine metagenome</name>
    <dbReference type="NCBI Taxonomy" id="408172"/>
    <lineage>
        <taxon>unclassified sequences</taxon>
        <taxon>metagenomes</taxon>
        <taxon>ecological metagenomes</taxon>
    </lineage>
</organism>
<protein>
    <recommendedName>
        <fullName evidence="4">FAD-binding PCMH-type domain-containing protein</fullName>
    </recommendedName>
</protein>
<dbReference type="InterPro" id="IPR006094">
    <property type="entry name" value="Oxid_FAD_bind_N"/>
</dbReference>
<dbReference type="InterPro" id="IPR036318">
    <property type="entry name" value="FAD-bd_PCMH-like_sf"/>
</dbReference>
<dbReference type="InterPro" id="IPR016169">
    <property type="entry name" value="FAD-bd_PCMH_sub2"/>
</dbReference>
<dbReference type="Gene3D" id="3.30.465.10">
    <property type="match status" value="1"/>
</dbReference>
<dbReference type="GO" id="GO:0071949">
    <property type="term" value="F:FAD binding"/>
    <property type="evidence" value="ECO:0007669"/>
    <property type="project" value="InterPro"/>
</dbReference>
<dbReference type="Pfam" id="PF01565">
    <property type="entry name" value="FAD_binding_4"/>
    <property type="match status" value="1"/>
</dbReference>
<dbReference type="SUPFAM" id="SSF55103">
    <property type="entry name" value="FAD-linked oxidases, C-terminal domain"/>
    <property type="match status" value="1"/>
</dbReference>
<name>A0A381TMJ7_9ZZZZ</name>
<dbReference type="InterPro" id="IPR016167">
    <property type="entry name" value="FAD-bd_PCMH_sub1"/>
</dbReference>
<dbReference type="PANTHER" id="PTHR11748:SF111">
    <property type="entry name" value="D-LACTATE DEHYDROGENASE, MITOCHONDRIAL-RELATED"/>
    <property type="match status" value="1"/>
</dbReference>
<dbReference type="PROSITE" id="PS51387">
    <property type="entry name" value="FAD_PCMH"/>
    <property type="match status" value="1"/>
</dbReference>
<reference evidence="5" key="1">
    <citation type="submission" date="2018-05" db="EMBL/GenBank/DDBJ databases">
        <authorList>
            <person name="Lanie J.A."/>
            <person name="Ng W.-L."/>
            <person name="Kazmierczak K.M."/>
            <person name="Andrzejewski T.M."/>
            <person name="Davidsen T.M."/>
            <person name="Wayne K.J."/>
            <person name="Tettelin H."/>
            <person name="Glass J.I."/>
            <person name="Rusch D."/>
            <person name="Podicherti R."/>
            <person name="Tsui H.-C.T."/>
            <person name="Winkler M.E."/>
        </authorList>
    </citation>
    <scope>NUCLEOTIDE SEQUENCE</scope>
</reference>
<dbReference type="AlphaFoldDB" id="A0A381TMJ7"/>
<dbReference type="SUPFAM" id="SSF56176">
    <property type="entry name" value="FAD-binding/transporter-associated domain-like"/>
    <property type="match status" value="1"/>
</dbReference>
<dbReference type="EMBL" id="UINC01004820">
    <property type="protein sequence ID" value="SVA17079.1"/>
    <property type="molecule type" value="Genomic_DNA"/>
</dbReference>
<dbReference type="GO" id="GO:1903457">
    <property type="term" value="P:lactate catabolic process"/>
    <property type="evidence" value="ECO:0007669"/>
    <property type="project" value="TreeGrafter"/>
</dbReference>
<proteinExistence type="inferred from homology"/>
<comment type="similarity">
    <text evidence="1">Belongs to the FAD-binding oxidoreductase/transferase type 4 family.</text>
</comment>